<feature type="compositionally biased region" description="Low complexity" evidence="1">
    <location>
        <begin position="106"/>
        <end position="115"/>
    </location>
</feature>
<evidence type="ECO:0000256" key="1">
    <source>
        <dbReference type="SAM" id="MobiDB-lite"/>
    </source>
</evidence>
<name>A0A6A6R164_9PEZI</name>
<accession>A0A6A6R164</accession>
<sequence length="279" mass="30464">MPSIGPQIPPHLLAKRKRDSEDDESPKPSPNRSSSPDSSDKRRKVLGPALPPAPLDERPPGNPSASDSDDSSSDDDDFGPAPPPANGANTSSYEPSESKSAFDTDPAYAPAAPSSKPRRDEWMMVPPKADDLAARMDPSKQRARKFNSGKGARAPGAADGDNAIWTETPEQKRKRLADEVMGVAPAGKANVSARQQARDREAEETARRVREHDERHRGKSLFERHQASTTKEKEDDPSKRAFDREKDVAAGVRLGTKEKKEMLSKAADFGSRFERGSFL</sequence>
<dbReference type="PANTHER" id="PTHR46370:SF1">
    <property type="entry name" value="GPALPP MOTIFS-CONTAINING PROTEIN 1"/>
    <property type="match status" value="1"/>
</dbReference>
<feature type="region of interest" description="Disordered" evidence="1">
    <location>
        <begin position="1"/>
        <end position="267"/>
    </location>
</feature>
<feature type="compositionally biased region" description="Acidic residues" evidence="1">
    <location>
        <begin position="67"/>
        <end position="78"/>
    </location>
</feature>
<evidence type="ECO:0000313" key="4">
    <source>
        <dbReference type="Proteomes" id="UP000799750"/>
    </source>
</evidence>
<gene>
    <name evidence="3" type="ORF">BU16DRAFT_524630</name>
</gene>
<dbReference type="Pfam" id="PF12572">
    <property type="entry name" value="DUF3752"/>
    <property type="match status" value="1"/>
</dbReference>
<feature type="compositionally biased region" description="Basic and acidic residues" evidence="1">
    <location>
        <begin position="117"/>
        <end position="140"/>
    </location>
</feature>
<feature type="compositionally biased region" description="Basic and acidic residues" evidence="1">
    <location>
        <begin position="196"/>
        <end position="248"/>
    </location>
</feature>
<reference evidence="3" key="1">
    <citation type="journal article" date="2020" name="Stud. Mycol.">
        <title>101 Dothideomycetes genomes: a test case for predicting lifestyles and emergence of pathogens.</title>
        <authorList>
            <person name="Haridas S."/>
            <person name="Albert R."/>
            <person name="Binder M."/>
            <person name="Bloem J."/>
            <person name="Labutti K."/>
            <person name="Salamov A."/>
            <person name="Andreopoulos B."/>
            <person name="Baker S."/>
            <person name="Barry K."/>
            <person name="Bills G."/>
            <person name="Bluhm B."/>
            <person name="Cannon C."/>
            <person name="Castanera R."/>
            <person name="Culley D."/>
            <person name="Daum C."/>
            <person name="Ezra D."/>
            <person name="Gonzalez J."/>
            <person name="Henrissat B."/>
            <person name="Kuo A."/>
            <person name="Liang C."/>
            <person name="Lipzen A."/>
            <person name="Lutzoni F."/>
            <person name="Magnuson J."/>
            <person name="Mondo S."/>
            <person name="Nolan M."/>
            <person name="Ohm R."/>
            <person name="Pangilinan J."/>
            <person name="Park H.-J."/>
            <person name="Ramirez L."/>
            <person name="Alfaro M."/>
            <person name="Sun H."/>
            <person name="Tritt A."/>
            <person name="Yoshinaga Y."/>
            <person name="Zwiers L.-H."/>
            <person name="Turgeon B."/>
            <person name="Goodwin S."/>
            <person name="Spatafora J."/>
            <person name="Crous P."/>
            <person name="Grigoriev I."/>
        </authorList>
    </citation>
    <scope>NUCLEOTIDE SEQUENCE</scope>
    <source>
        <strain evidence="3">CBS 269.34</strain>
    </source>
</reference>
<protein>
    <recommendedName>
        <fullName evidence="2">DUF3752 domain-containing protein</fullName>
    </recommendedName>
</protein>
<proteinExistence type="predicted"/>
<evidence type="ECO:0000259" key="2">
    <source>
        <dbReference type="Pfam" id="PF12572"/>
    </source>
</evidence>
<dbReference type="Proteomes" id="UP000799750">
    <property type="component" value="Unassembled WGS sequence"/>
</dbReference>
<evidence type="ECO:0000313" key="3">
    <source>
        <dbReference type="EMBL" id="KAF2498528.1"/>
    </source>
</evidence>
<dbReference type="InterPro" id="IPR022226">
    <property type="entry name" value="DUF3752"/>
</dbReference>
<keyword evidence="4" id="KW-1185">Reference proteome</keyword>
<dbReference type="OrthoDB" id="73491at2759"/>
<dbReference type="PANTHER" id="PTHR46370">
    <property type="entry name" value="GPALPP MOTIFS-CONTAINING PROTEIN 1"/>
    <property type="match status" value="1"/>
</dbReference>
<dbReference type="EMBL" id="MU004185">
    <property type="protein sequence ID" value="KAF2498528.1"/>
    <property type="molecule type" value="Genomic_DNA"/>
</dbReference>
<organism evidence="3 4">
    <name type="scientific">Lophium mytilinum</name>
    <dbReference type="NCBI Taxonomy" id="390894"/>
    <lineage>
        <taxon>Eukaryota</taxon>
        <taxon>Fungi</taxon>
        <taxon>Dikarya</taxon>
        <taxon>Ascomycota</taxon>
        <taxon>Pezizomycotina</taxon>
        <taxon>Dothideomycetes</taxon>
        <taxon>Pleosporomycetidae</taxon>
        <taxon>Mytilinidiales</taxon>
        <taxon>Mytilinidiaceae</taxon>
        <taxon>Lophium</taxon>
    </lineage>
</organism>
<dbReference type="InterPro" id="IPR046331">
    <property type="entry name" value="GPAM1-like"/>
</dbReference>
<feature type="domain" description="DUF3752" evidence="2">
    <location>
        <begin position="126"/>
        <end position="274"/>
    </location>
</feature>
<dbReference type="AlphaFoldDB" id="A0A6A6R164"/>